<reference evidence="2" key="1">
    <citation type="submission" date="2016-10" db="EMBL/GenBank/DDBJ databases">
        <authorList>
            <person name="Varghese N."/>
            <person name="Submissions S."/>
        </authorList>
    </citation>
    <scope>NUCLEOTIDE SEQUENCE [LARGE SCALE GENOMIC DNA]</scope>
    <source>
        <strain evidence="2">CGMCC 1.7736</strain>
    </source>
</reference>
<dbReference type="EMBL" id="FOYT01000002">
    <property type="protein sequence ID" value="SFR63375.1"/>
    <property type="molecule type" value="Genomic_DNA"/>
</dbReference>
<dbReference type="Proteomes" id="UP000198531">
    <property type="component" value="Unassembled WGS sequence"/>
</dbReference>
<dbReference type="AlphaFoldDB" id="A0A1I6I9E0"/>
<keyword evidence="2" id="KW-1185">Reference proteome</keyword>
<name>A0A1I6I9E0_9EURY</name>
<gene>
    <name evidence="1" type="ORF">SAMN04487947_3097</name>
</gene>
<sequence length="138" mass="15751">MSDDHSPSSRPDLDLTDAEREALHELELGLEHVYRGYGALLTFHHQIGHAMDHLAVAETRLRDAGHDAWADELRDHILPAGAVDDRWTYELVRAFQSGMLADVTDFESAVRDVLADGIDHVTERRQQARWRERAGWDE</sequence>
<evidence type="ECO:0000313" key="2">
    <source>
        <dbReference type="Proteomes" id="UP000198531"/>
    </source>
</evidence>
<organism evidence="1 2">
    <name type="scientific">Halogeometricum rufum</name>
    <dbReference type="NCBI Taxonomy" id="553469"/>
    <lineage>
        <taxon>Archaea</taxon>
        <taxon>Methanobacteriati</taxon>
        <taxon>Methanobacteriota</taxon>
        <taxon>Stenosarchaea group</taxon>
        <taxon>Halobacteria</taxon>
        <taxon>Halobacteriales</taxon>
        <taxon>Haloferacaceae</taxon>
        <taxon>Halogeometricum</taxon>
    </lineage>
</organism>
<protein>
    <submittedName>
        <fullName evidence="1">Uncharacterized protein</fullName>
    </submittedName>
</protein>
<dbReference type="RefSeq" id="WP_089809117.1">
    <property type="nucleotide sequence ID" value="NZ_FOYT01000002.1"/>
</dbReference>
<proteinExistence type="predicted"/>
<evidence type="ECO:0000313" key="1">
    <source>
        <dbReference type="EMBL" id="SFR63375.1"/>
    </source>
</evidence>
<dbReference type="OrthoDB" id="186005at2157"/>
<accession>A0A1I6I9E0</accession>
<dbReference type="STRING" id="553469.SAMN04487947_3097"/>